<sequence>MRDCDLGPPKTREMAETVRDRWRCSSIDPAGCWHPCRADLRGCRDRSTSPAREGVMMRRICGIALVVLAAAVSMACGGRQDAGADCAGTFSVKSAGEPLGPSSALVTAVRDRSTVAGQVSLAEVATAAGWSHQWDRMIPVHAGAERERLNEAAGLPGFCWPDLPRHDFDAGEHPVFYIFIDGTTPRQAVQATTHSPLFKTSSDTRMLHPGSLLEPVPPVQSGTHTSQGYLKVVS</sequence>
<dbReference type="KEGG" id="nfa:NFA_16820"/>
<name>Q5YZ63_NOCFA</name>
<organism evidence="2 3">
    <name type="scientific">Nocardia farcinica (strain IFM 10152)</name>
    <dbReference type="NCBI Taxonomy" id="247156"/>
    <lineage>
        <taxon>Bacteria</taxon>
        <taxon>Bacillati</taxon>
        <taxon>Actinomycetota</taxon>
        <taxon>Actinomycetes</taxon>
        <taxon>Mycobacteriales</taxon>
        <taxon>Nocardiaceae</taxon>
        <taxon>Nocardia</taxon>
    </lineage>
</organism>
<protein>
    <submittedName>
        <fullName evidence="2">Uncharacterized protein</fullName>
    </submittedName>
</protein>
<feature type="region of interest" description="Disordered" evidence="1">
    <location>
        <begin position="208"/>
        <end position="234"/>
    </location>
</feature>
<evidence type="ECO:0000313" key="2">
    <source>
        <dbReference type="EMBL" id="BAD56528.1"/>
    </source>
</evidence>
<evidence type="ECO:0000313" key="3">
    <source>
        <dbReference type="Proteomes" id="UP000006820"/>
    </source>
</evidence>
<dbReference type="EMBL" id="AP006618">
    <property type="protein sequence ID" value="BAD56528.1"/>
    <property type="molecule type" value="Genomic_DNA"/>
</dbReference>
<dbReference type="Proteomes" id="UP000006820">
    <property type="component" value="Chromosome"/>
</dbReference>
<dbReference type="eggNOG" id="ENOG5031FH2">
    <property type="taxonomic scope" value="Bacteria"/>
</dbReference>
<proteinExistence type="predicted"/>
<gene>
    <name evidence="2" type="ordered locus">NFA_16820</name>
</gene>
<keyword evidence="3" id="KW-1185">Reference proteome</keyword>
<accession>Q5YZ63</accession>
<dbReference type="AlphaFoldDB" id="Q5YZ63"/>
<reference evidence="2 3" key="1">
    <citation type="journal article" date="2004" name="Proc. Natl. Acad. Sci. U.S.A.">
        <title>The complete genomic sequence of Nocardia farcinica IFM 10152.</title>
        <authorList>
            <person name="Ishikawa J."/>
            <person name="Yamashita A."/>
            <person name="Mikami Y."/>
            <person name="Hoshino Y."/>
            <person name="Kurita H."/>
            <person name="Hotta K."/>
            <person name="Shiba T."/>
            <person name="Hattori M."/>
        </authorList>
    </citation>
    <scope>NUCLEOTIDE SEQUENCE [LARGE SCALE GENOMIC DNA]</scope>
    <source>
        <strain evidence="2 3">IFM 10152</strain>
    </source>
</reference>
<evidence type="ECO:0000256" key="1">
    <source>
        <dbReference type="SAM" id="MobiDB-lite"/>
    </source>
</evidence>
<dbReference type="HOGENOM" id="CLU_1184054_0_0_11"/>